<keyword evidence="3" id="KW-1185">Reference proteome</keyword>
<reference evidence="2 3" key="1">
    <citation type="journal article" date="2024" name="J. Plant Pathol.">
        <title>Sequence and assembly of the genome of Seiridium unicorne, isolate CBS 538.82, causal agent of cypress canker disease.</title>
        <authorList>
            <person name="Scali E."/>
            <person name="Rocca G.D."/>
            <person name="Danti R."/>
            <person name="Garbelotto M."/>
            <person name="Barberini S."/>
            <person name="Baroncelli R."/>
            <person name="Emiliani G."/>
        </authorList>
    </citation>
    <scope>NUCLEOTIDE SEQUENCE [LARGE SCALE GENOMIC DNA]</scope>
    <source>
        <strain evidence="2 3">BM-138-508</strain>
    </source>
</reference>
<protein>
    <submittedName>
        <fullName evidence="2">Chitinase</fullName>
    </submittedName>
</protein>
<dbReference type="InterPro" id="IPR052210">
    <property type="entry name" value="LysM1-like"/>
</dbReference>
<comment type="caution">
    <text evidence="2">The sequence shown here is derived from an EMBL/GenBank/DDBJ whole genome shotgun (WGS) entry which is preliminary data.</text>
</comment>
<evidence type="ECO:0000313" key="2">
    <source>
        <dbReference type="EMBL" id="KAK9418925.1"/>
    </source>
</evidence>
<dbReference type="Proteomes" id="UP001408356">
    <property type="component" value="Unassembled WGS sequence"/>
</dbReference>
<sequence>MTGSTSTTRTVSPTWTSSDTTTSEMITTTTASPTTTTAIETSAFFTLLGPAQRGISSSCNLYAEPISGDGCYDFAIRYGLTIDQFCKPSVQFSLELAGTNEWNPAVGECVNFWAGEAYCVGVAS</sequence>
<name>A0ABR2UW74_9PEZI</name>
<evidence type="ECO:0000313" key="3">
    <source>
        <dbReference type="Proteomes" id="UP001408356"/>
    </source>
</evidence>
<dbReference type="PANTHER" id="PTHR34997">
    <property type="entry name" value="AM15"/>
    <property type="match status" value="1"/>
</dbReference>
<evidence type="ECO:0000256" key="1">
    <source>
        <dbReference type="SAM" id="MobiDB-lite"/>
    </source>
</evidence>
<gene>
    <name evidence="2" type="ORF">SUNI508_07697</name>
</gene>
<accession>A0ABR2UW74</accession>
<dbReference type="PANTHER" id="PTHR34997:SF1">
    <property type="entry name" value="PEPTIDOGLYCAN-BINDING LYSIN DOMAIN"/>
    <property type="match status" value="1"/>
</dbReference>
<dbReference type="InterPro" id="IPR036779">
    <property type="entry name" value="LysM_dom_sf"/>
</dbReference>
<organism evidence="2 3">
    <name type="scientific">Seiridium unicorne</name>
    <dbReference type="NCBI Taxonomy" id="138068"/>
    <lineage>
        <taxon>Eukaryota</taxon>
        <taxon>Fungi</taxon>
        <taxon>Dikarya</taxon>
        <taxon>Ascomycota</taxon>
        <taxon>Pezizomycotina</taxon>
        <taxon>Sordariomycetes</taxon>
        <taxon>Xylariomycetidae</taxon>
        <taxon>Amphisphaeriales</taxon>
        <taxon>Sporocadaceae</taxon>
        <taxon>Seiridium</taxon>
    </lineage>
</organism>
<dbReference type="EMBL" id="JARVKF010000342">
    <property type="protein sequence ID" value="KAK9418925.1"/>
    <property type="molecule type" value="Genomic_DNA"/>
</dbReference>
<feature type="region of interest" description="Disordered" evidence="1">
    <location>
        <begin position="1"/>
        <end position="32"/>
    </location>
</feature>
<dbReference type="Gene3D" id="3.10.350.10">
    <property type="entry name" value="LysM domain"/>
    <property type="match status" value="1"/>
</dbReference>
<proteinExistence type="predicted"/>